<gene>
    <name evidence="1" type="ORF">MCEL_25560</name>
</gene>
<dbReference type="RefSeq" id="WP_083003081.1">
    <property type="nucleotide sequence ID" value="NZ_AP022591.1"/>
</dbReference>
<protein>
    <submittedName>
        <fullName evidence="1">Uncharacterized protein</fullName>
    </submittedName>
</protein>
<dbReference type="EMBL" id="AP022591">
    <property type="protein sequence ID" value="BBY44261.1"/>
    <property type="molecule type" value="Genomic_DNA"/>
</dbReference>
<reference evidence="1 2" key="1">
    <citation type="journal article" date="2019" name="Emerg. Microbes Infect.">
        <title>Comprehensive subspecies identification of 175 nontuberculous mycobacteria species based on 7547 genomic profiles.</title>
        <authorList>
            <person name="Matsumoto Y."/>
            <person name="Kinjo T."/>
            <person name="Motooka D."/>
            <person name="Nabeya D."/>
            <person name="Jung N."/>
            <person name="Uechi K."/>
            <person name="Horii T."/>
            <person name="Iida T."/>
            <person name="Fujita J."/>
            <person name="Nakamura S."/>
        </authorList>
    </citation>
    <scope>NUCLEOTIDE SEQUENCE [LARGE SCALE GENOMIC DNA]</scope>
    <source>
        <strain evidence="1 2">JCM 18439</strain>
    </source>
</reference>
<organism evidence="1 2">
    <name type="scientific">Mycolicibacterium celeriflavum</name>
    <name type="common">Mycobacterium celeriflavum</name>
    <dbReference type="NCBI Taxonomy" id="1249101"/>
    <lineage>
        <taxon>Bacteria</taxon>
        <taxon>Bacillati</taxon>
        <taxon>Actinomycetota</taxon>
        <taxon>Actinomycetes</taxon>
        <taxon>Mycobacteriales</taxon>
        <taxon>Mycobacteriaceae</taxon>
        <taxon>Mycolicibacterium</taxon>
    </lineage>
</organism>
<name>A0A1X0BTP5_MYCCF</name>
<dbReference type="KEGG" id="mcee:MCEL_25560"/>
<evidence type="ECO:0000313" key="2">
    <source>
        <dbReference type="Proteomes" id="UP000466431"/>
    </source>
</evidence>
<proteinExistence type="predicted"/>
<dbReference type="Proteomes" id="UP000466431">
    <property type="component" value="Chromosome"/>
</dbReference>
<keyword evidence="2" id="KW-1185">Reference proteome</keyword>
<evidence type="ECO:0000313" key="1">
    <source>
        <dbReference type="EMBL" id="BBY44261.1"/>
    </source>
</evidence>
<sequence length="115" mass="12085">MKHPAPLFALTAAGLLLAPMAHADTGDLASAEEAVYAVYEQVQAACTPSSPPQPRSITWETFYPGASGNGVVNDANEGLGGPFAIYYTNPRVGPANDDPSVGRAYGQWNVDLQFC</sequence>
<dbReference type="AlphaFoldDB" id="A0A1X0BTP5"/>
<accession>A0A1X0BTP5</accession>